<dbReference type="Gene3D" id="4.10.410.40">
    <property type="match status" value="1"/>
</dbReference>
<dbReference type="RefSeq" id="WP_284479360.1">
    <property type="nucleotide sequence ID" value="NZ_JASNJD010000001.1"/>
</dbReference>
<name>A0ABT7EW93_9RHOB</name>
<proteinExistence type="predicted"/>
<organism evidence="1 2">
    <name type="scientific">Pseudodonghicola flavimaris</name>
    <dbReference type="NCBI Taxonomy" id="3050036"/>
    <lineage>
        <taxon>Bacteria</taxon>
        <taxon>Pseudomonadati</taxon>
        <taxon>Pseudomonadota</taxon>
        <taxon>Alphaproteobacteria</taxon>
        <taxon>Rhodobacterales</taxon>
        <taxon>Paracoccaceae</taxon>
        <taxon>Pseudodonghicola</taxon>
    </lineage>
</organism>
<comment type="caution">
    <text evidence="1">The sequence shown here is derived from an EMBL/GenBank/DDBJ whole genome shotgun (WGS) entry which is preliminary data.</text>
</comment>
<evidence type="ECO:0000313" key="2">
    <source>
        <dbReference type="Proteomes" id="UP001243757"/>
    </source>
</evidence>
<keyword evidence="2" id="KW-1185">Reference proteome</keyword>
<protein>
    <recommendedName>
        <fullName evidence="3">Phage tail protein</fullName>
    </recommendedName>
</protein>
<dbReference type="Proteomes" id="UP001243757">
    <property type="component" value="Unassembled WGS sequence"/>
</dbReference>
<gene>
    <name evidence="1" type="ORF">QO033_02615</name>
</gene>
<reference evidence="1 2" key="1">
    <citation type="submission" date="2023-05" db="EMBL/GenBank/DDBJ databases">
        <title>Pseudodonghicola sp. nov.</title>
        <authorList>
            <person name="Huang J."/>
        </authorList>
    </citation>
    <scope>NUCLEOTIDE SEQUENCE [LARGE SCALE GENOMIC DNA]</scope>
    <source>
        <strain evidence="1 2">IC7</strain>
    </source>
</reference>
<sequence>MAFQTASGASLSVSASQPATYDSTGFAALTYTVVGEITNIGEFGKEFATVTHNPLATRGTKKGKGSYNNGTLSPALALDPDDAGQDIMETLLDSDNPGSFLVTLQDGTKYYLEGLVMSFKPSVGDIDSVVTASTSVEVTDNDIVKVAAA</sequence>
<accession>A0ABT7EW93</accession>
<evidence type="ECO:0000313" key="1">
    <source>
        <dbReference type="EMBL" id="MDK3016550.1"/>
    </source>
</evidence>
<evidence type="ECO:0008006" key="3">
    <source>
        <dbReference type="Google" id="ProtNLM"/>
    </source>
</evidence>
<dbReference type="EMBL" id="JASNJD010000001">
    <property type="protein sequence ID" value="MDK3016550.1"/>
    <property type="molecule type" value="Genomic_DNA"/>
</dbReference>